<dbReference type="Pfam" id="PF05373">
    <property type="entry name" value="Pro_3_hydrox_C"/>
    <property type="match status" value="1"/>
</dbReference>
<organism evidence="3 4">
    <name type="scientific">Celerinatantimonas yamalensis</name>
    <dbReference type="NCBI Taxonomy" id="559956"/>
    <lineage>
        <taxon>Bacteria</taxon>
        <taxon>Pseudomonadati</taxon>
        <taxon>Pseudomonadota</taxon>
        <taxon>Gammaproteobacteria</taxon>
        <taxon>Celerinatantimonadaceae</taxon>
        <taxon>Celerinatantimonas</taxon>
    </lineage>
</organism>
<dbReference type="SUPFAM" id="SSF51197">
    <property type="entry name" value="Clavaminate synthase-like"/>
    <property type="match status" value="1"/>
</dbReference>
<keyword evidence="4" id="KW-1185">Reference proteome</keyword>
<feature type="domain" description="L-proline 3-hydroxylase C-terminal" evidence="2">
    <location>
        <begin position="128"/>
        <end position="218"/>
    </location>
</feature>
<sequence length="226" mass="27190">MLPTSYIEYCPQIDEILRKNFNFDNLKMVRARNLVDGMVVPHRDFVEFKDSSKHYRVFLSIEENLKSYHSDDSGVFQMQRGEVWFLDAAIDHAAINFSTKSRMFLCLDFLLDPDLEREIIFNRDSIIDFSVKPTYRERKKISKYDIDKIIDHTSSLIDRSNFKDHLFSLSKFHFTYDVSVRENFDWLILATKNLEDKKLYRKATELNRYLLDQRELNERFVINEWN</sequence>
<dbReference type="InterPro" id="IPR008035">
    <property type="entry name" value="Pro_3_hydrox_C"/>
</dbReference>
<accession>A0ABW9G961</accession>
<dbReference type="Gene3D" id="1.10.1720.10">
    <property type="entry name" value="L-proline 3-hydroxylase, C-terminal domain"/>
    <property type="match status" value="1"/>
</dbReference>
<comment type="caution">
    <text evidence="3">The sequence shown here is derived from an EMBL/GenBank/DDBJ whole genome shotgun (WGS) entry which is preliminary data.</text>
</comment>
<evidence type="ECO:0000259" key="2">
    <source>
        <dbReference type="Pfam" id="PF05373"/>
    </source>
</evidence>
<reference evidence="3 4" key="1">
    <citation type="journal article" date="2013" name="Int. J. Syst. Evol. Microbiol.">
        <title>Celerinatantimonas yamalensis sp. nov., a cold-adapted diazotrophic bacterium from a cold permafrost brine.</title>
        <authorList>
            <person name="Shcherbakova V."/>
            <person name="Chuvilskaya N."/>
            <person name="Rivkina E."/>
            <person name="Demidov N."/>
            <person name="Uchaeva V."/>
            <person name="Suetin S."/>
            <person name="Suzina N."/>
            <person name="Gilichinsky D."/>
        </authorList>
    </citation>
    <scope>NUCLEOTIDE SEQUENCE [LARGE SCALE GENOMIC DNA]</scope>
    <source>
        <strain evidence="3 4">C7</strain>
    </source>
</reference>
<dbReference type="EMBL" id="JBEQCT010000007">
    <property type="protein sequence ID" value="MFM2486196.1"/>
    <property type="molecule type" value="Genomic_DNA"/>
</dbReference>
<proteinExistence type="predicted"/>
<name>A0ABW9G961_9GAMM</name>
<feature type="domain" description="Aspartyl/asparaginy/proline hydroxylase" evidence="1">
    <location>
        <begin position="7"/>
        <end position="109"/>
    </location>
</feature>
<dbReference type="InterPro" id="IPR037037">
    <property type="entry name" value="Pro_3_hydrox_C_sf"/>
</dbReference>
<gene>
    <name evidence="3" type="ORF">ABUE30_14185</name>
</gene>
<protein>
    <submittedName>
        <fullName evidence="3">Aspartyl/asparaginyl beta-hydroxylase domain-containing protein</fullName>
    </submittedName>
</protein>
<dbReference type="RefSeq" id="WP_408624481.1">
    <property type="nucleotide sequence ID" value="NZ_JBEQCT010000007.1"/>
</dbReference>
<evidence type="ECO:0000313" key="4">
    <source>
        <dbReference type="Proteomes" id="UP001629953"/>
    </source>
</evidence>
<dbReference type="Pfam" id="PF05118">
    <property type="entry name" value="Asp_Arg_Hydrox"/>
    <property type="match status" value="1"/>
</dbReference>
<dbReference type="Proteomes" id="UP001629953">
    <property type="component" value="Unassembled WGS sequence"/>
</dbReference>
<dbReference type="Gene3D" id="2.60.120.330">
    <property type="entry name" value="B-lactam Antibiotic, Isopenicillin N Synthase, Chain"/>
    <property type="match status" value="1"/>
</dbReference>
<dbReference type="InterPro" id="IPR007803">
    <property type="entry name" value="Asp/Arg/Pro-Hydrxlase"/>
</dbReference>
<evidence type="ECO:0000259" key="1">
    <source>
        <dbReference type="Pfam" id="PF05118"/>
    </source>
</evidence>
<dbReference type="InterPro" id="IPR027443">
    <property type="entry name" value="IPNS-like_sf"/>
</dbReference>
<evidence type="ECO:0000313" key="3">
    <source>
        <dbReference type="EMBL" id="MFM2486196.1"/>
    </source>
</evidence>